<proteinExistence type="predicted"/>
<dbReference type="EMBL" id="JZSH01000077">
    <property type="protein sequence ID" value="KJF78089.1"/>
    <property type="molecule type" value="Genomic_DNA"/>
</dbReference>
<dbReference type="AlphaFoldDB" id="A0A0D8L8I5"/>
<name>A0A0D8L8I5_MORMO</name>
<evidence type="ECO:0000313" key="1">
    <source>
        <dbReference type="EMBL" id="KJF78089.1"/>
    </source>
</evidence>
<dbReference type="Proteomes" id="UP000032582">
    <property type="component" value="Unassembled WGS sequence"/>
</dbReference>
<evidence type="ECO:0000313" key="2">
    <source>
        <dbReference type="Proteomes" id="UP000032582"/>
    </source>
</evidence>
<gene>
    <name evidence="1" type="ORF">UA45_08490</name>
</gene>
<reference evidence="1 2" key="1">
    <citation type="submission" date="2015-02" db="EMBL/GenBank/DDBJ databases">
        <title>Whole genome shotgun sequencing of cultured foodborne pathogen.</title>
        <authorList>
            <person name="Timme R."/>
            <person name="Allard M.W."/>
            <person name="Strain E."/>
            <person name="Evans P.S."/>
            <person name="Brown E."/>
        </authorList>
    </citation>
    <scope>NUCLEOTIDE SEQUENCE [LARGE SCALE GENOMIC DNA]</scope>
    <source>
        <strain evidence="1 2">GCSL-TSO-24</strain>
    </source>
</reference>
<sequence>MSIFLREDGGSNNRRTAYVSTCPAYSFLPPWILKKRLLHEGDHEETRLCYQHMQRLLSYHRVQEAETISLSYAALPDTGCHSPAHRRVMHLKT</sequence>
<organism evidence="1 2">
    <name type="scientific">Morganella morganii</name>
    <name type="common">Proteus morganii</name>
    <dbReference type="NCBI Taxonomy" id="582"/>
    <lineage>
        <taxon>Bacteria</taxon>
        <taxon>Pseudomonadati</taxon>
        <taxon>Pseudomonadota</taxon>
        <taxon>Gammaproteobacteria</taxon>
        <taxon>Enterobacterales</taxon>
        <taxon>Morganellaceae</taxon>
        <taxon>Morganella</taxon>
    </lineage>
</organism>
<protein>
    <submittedName>
        <fullName evidence="1">Uncharacterized protein</fullName>
    </submittedName>
</protein>
<comment type="caution">
    <text evidence="1">The sequence shown here is derived from an EMBL/GenBank/DDBJ whole genome shotgun (WGS) entry which is preliminary data.</text>
</comment>
<accession>A0A0D8L8I5</accession>